<dbReference type="PANTHER" id="PTHR12905:SF0">
    <property type="entry name" value="CALCINEURIN-LIKE PHOSPHOESTERASE DOMAIN-CONTAINING PROTEIN"/>
    <property type="match status" value="1"/>
</dbReference>
<sequence length="238" mass="27578">MIKNIVFVCISDTHGLLGTSPDKNASKSIMPKGDVLIHCGDFTNYGEIEGIRKFKKWLIEQPFKHKILIAGNHDRSFDQIKYPQLYNQMKEEIEDLKNQCHYLYNNSCIIEGYKIWGSPYSLEFCNWAFQLDPRNAKQFWNQIEEGTDIVVTHGPSYGHGDLVDNSGNVGDIELLNKIKQIKPKYHLFGHIHEGYGITEEKVDENIIKFVNCSSLNEYYKITNLPYIFELPQKQNIDI</sequence>
<name>A0A8S1L6M5_9CILI</name>
<keyword evidence="3" id="KW-1185">Reference proteome</keyword>
<dbReference type="GO" id="GO:0016787">
    <property type="term" value="F:hydrolase activity"/>
    <property type="evidence" value="ECO:0007669"/>
    <property type="project" value="InterPro"/>
</dbReference>
<dbReference type="Pfam" id="PF00149">
    <property type="entry name" value="Metallophos"/>
    <property type="match status" value="1"/>
</dbReference>
<proteinExistence type="predicted"/>
<evidence type="ECO:0000313" key="2">
    <source>
        <dbReference type="EMBL" id="CAD8061222.1"/>
    </source>
</evidence>
<dbReference type="AlphaFoldDB" id="A0A8S1L6M5"/>
<evidence type="ECO:0000313" key="3">
    <source>
        <dbReference type="Proteomes" id="UP000692954"/>
    </source>
</evidence>
<dbReference type="Proteomes" id="UP000692954">
    <property type="component" value="Unassembled WGS sequence"/>
</dbReference>
<reference evidence="2" key="1">
    <citation type="submission" date="2021-01" db="EMBL/GenBank/DDBJ databases">
        <authorList>
            <consortium name="Genoscope - CEA"/>
            <person name="William W."/>
        </authorList>
    </citation>
    <scope>NUCLEOTIDE SEQUENCE</scope>
</reference>
<dbReference type="EMBL" id="CAJJDN010000015">
    <property type="protein sequence ID" value="CAD8061222.1"/>
    <property type="molecule type" value="Genomic_DNA"/>
</dbReference>
<dbReference type="OrthoDB" id="630188at2759"/>
<gene>
    <name evidence="2" type="ORF">PSON_ATCC_30995.1.T0150194</name>
</gene>
<comment type="caution">
    <text evidence="2">The sequence shown here is derived from an EMBL/GenBank/DDBJ whole genome shotgun (WGS) entry which is preliminary data.</text>
</comment>
<dbReference type="InterPro" id="IPR004843">
    <property type="entry name" value="Calcineurin-like_PHP"/>
</dbReference>
<organism evidence="2 3">
    <name type="scientific">Paramecium sonneborni</name>
    <dbReference type="NCBI Taxonomy" id="65129"/>
    <lineage>
        <taxon>Eukaryota</taxon>
        <taxon>Sar</taxon>
        <taxon>Alveolata</taxon>
        <taxon>Ciliophora</taxon>
        <taxon>Intramacronucleata</taxon>
        <taxon>Oligohymenophorea</taxon>
        <taxon>Peniculida</taxon>
        <taxon>Parameciidae</taxon>
        <taxon>Paramecium</taxon>
    </lineage>
</organism>
<evidence type="ECO:0000259" key="1">
    <source>
        <dbReference type="Pfam" id="PF00149"/>
    </source>
</evidence>
<protein>
    <recommendedName>
        <fullName evidence="1">Calcineurin-like phosphoesterase domain-containing protein</fullName>
    </recommendedName>
</protein>
<dbReference type="CDD" id="cd07379">
    <property type="entry name" value="MPP_239FB"/>
    <property type="match status" value="1"/>
</dbReference>
<accession>A0A8S1L6M5</accession>
<dbReference type="PANTHER" id="PTHR12905">
    <property type="entry name" value="METALLOPHOSPHOESTERASE"/>
    <property type="match status" value="1"/>
</dbReference>
<feature type="domain" description="Calcineurin-like phosphoesterase" evidence="1">
    <location>
        <begin position="7"/>
        <end position="193"/>
    </location>
</feature>
<dbReference type="InterPro" id="IPR051693">
    <property type="entry name" value="UPF0046_metallophosphoest"/>
</dbReference>